<keyword evidence="15" id="KW-0067">ATP-binding</keyword>
<reference evidence="21 22" key="1">
    <citation type="submission" date="2017-09" db="EMBL/GenBank/DDBJ databases">
        <authorList>
            <person name="Ehlers B."/>
            <person name="Leendertz F.H."/>
        </authorList>
    </citation>
    <scope>NUCLEOTIDE SEQUENCE [LARGE SCALE GENOMIC DNA]</scope>
    <source>
        <strain evidence="21 22">CGMCC 4.6857</strain>
    </source>
</reference>
<evidence type="ECO:0000256" key="8">
    <source>
        <dbReference type="ARBA" id="ARBA00022630"/>
    </source>
</evidence>
<evidence type="ECO:0000256" key="4">
    <source>
        <dbReference type="ARBA" id="ARBA00010214"/>
    </source>
</evidence>
<dbReference type="InterPro" id="IPR023465">
    <property type="entry name" value="Riboflavin_kinase_dom_sf"/>
</dbReference>
<protein>
    <recommendedName>
        <fullName evidence="7">Bifunctional riboflavin kinase/FMN adenylyltransferase</fullName>
        <ecNumber evidence="5">2.7.1.26</ecNumber>
        <ecNumber evidence="6">2.7.7.2</ecNumber>
    </recommendedName>
    <alternativeName>
        <fullName evidence="17">Riboflavin biosynthesis protein RibF</fullName>
    </alternativeName>
</protein>
<evidence type="ECO:0000256" key="11">
    <source>
        <dbReference type="ARBA" id="ARBA00022695"/>
    </source>
</evidence>
<evidence type="ECO:0000256" key="5">
    <source>
        <dbReference type="ARBA" id="ARBA00012105"/>
    </source>
</evidence>
<evidence type="ECO:0000256" key="1">
    <source>
        <dbReference type="ARBA" id="ARBA00002121"/>
    </source>
</evidence>
<dbReference type="GO" id="GO:0005524">
    <property type="term" value="F:ATP binding"/>
    <property type="evidence" value="ECO:0007669"/>
    <property type="project" value="UniProtKB-KW"/>
</dbReference>
<evidence type="ECO:0000256" key="17">
    <source>
        <dbReference type="ARBA" id="ARBA00032176"/>
    </source>
</evidence>
<evidence type="ECO:0000256" key="19">
    <source>
        <dbReference type="ARBA" id="ARBA00049494"/>
    </source>
</evidence>
<comment type="catalytic activity">
    <reaction evidence="18">
        <text>riboflavin + ATP = FMN + ADP + H(+)</text>
        <dbReference type="Rhea" id="RHEA:14357"/>
        <dbReference type="ChEBI" id="CHEBI:15378"/>
        <dbReference type="ChEBI" id="CHEBI:30616"/>
        <dbReference type="ChEBI" id="CHEBI:57986"/>
        <dbReference type="ChEBI" id="CHEBI:58210"/>
        <dbReference type="ChEBI" id="CHEBI:456216"/>
        <dbReference type="EC" id="2.7.1.26"/>
    </reaction>
</comment>
<proteinExistence type="inferred from homology"/>
<comment type="function">
    <text evidence="1">Catalyzes the phosphorylation of riboflavin to FMN followed by the adenylation of FMN to FAD.</text>
</comment>
<keyword evidence="13 21" id="KW-0418">Kinase</keyword>
<dbReference type="Proteomes" id="UP000219612">
    <property type="component" value="Unassembled WGS sequence"/>
</dbReference>
<evidence type="ECO:0000256" key="18">
    <source>
        <dbReference type="ARBA" id="ARBA00047880"/>
    </source>
</evidence>
<dbReference type="InterPro" id="IPR015865">
    <property type="entry name" value="Riboflavin_kinase_bac/euk"/>
</dbReference>
<comment type="catalytic activity">
    <reaction evidence="19">
        <text>FMN + ATP + H(+) = FAD + diphosphate</text>
        <dbReference type="Rhea" id="RHEA:17237"/>
        <dbReference type="ChEBI" id="CHEBI:15378"/>
        <dbReference type="ChEBI" id="CHEBI:30616"/>
        <dbReference type="ChEBI" id="CHEBI:33019"/>
        <dbReference type="ChEBI" id="CHEBI:57692"/>
        <dbReference type="ChEBI" id="CHEBI:58210"/>
        <dbReference type="EC" id="2.7.7.2"/>
    </reaction>
</comment>
<evidence type="ECO:0000256" key="6">
    <source>
        <dbReference type="ARBA" id="ARBA00012393"/>
    </source>
</evidence>
<evidence type="ECO:0000256" key="14">
    <source>
        <dbReference type="ARBA" id="ARBA00022827"/>
    </source>
</evidence>
<evidence type="ECO:0000256" key="3">
    <source>
        <dbReference type="ARBA" id="ARBA00005201"/>
    </source>
</evidence>
<evidence type="ECO:0000256" key="13">
    <source>
        <dbReference type="ARBA" id="ARBA00022777"/>
    </source>
</evidence>
<feature type="domain" description="Riboflavin kinase" evidence="20">
    <location>
        <begin position="1"/>
        <end position="120"/>
    </location>
</feature>
<dbReference type="InterPro" id="IPR023468">
    <property type="entry name" value="Riboflavin_kinase"/>
</dbReference>
<dbReference type="SMART" id="SM00904">
    <property type="entry name" value="Flavokinase"/>
    <property type="match status" value="1"/>
</dbReference>
<dbReference type="Gene3D" id="2.40.30.30">
    <property type="entry name" value="Riboflavin kinase-like"/>
    <property type="match status" value="1"/>
</dbReference>
<keyword evidence="22" id="KW-1185">Reference proteome</keyword>
<keyword evidence="11" id="KW-0548">Nucleotidyltransferase</keyword>
<evidence type="ECO:0000256" key="10">
    <source>
        <dbReference type="ARBA" id="ARBA00022679"/>
    </source>
</evidence>
<evidence type="ECO:0000256" key="2">
    <source>
        <dbReference type="ARBA" id="ARBA00004726"/>
    </source>
</evidence>
<evidence type="ECO:0000313" key="22">
    <source>
        <dbReference type="Proteomes" id="UP000219612"/>
    </source>
</evidence>
<keyword evidence="14" id="KW-0274">FAD</keyword>
<dbReference type="GO" id="GO:0009398">
    <property type="term" value="P:FMN biosynthetic process"/>
    <property type="evidence" value="ECO:0007669"/>
    <property type="project" value="TreeGrafter"/>
</dbReference>
<name>A0A285K9Y7_9ACTN</name>
<dbReference type="Pfam" id="PF01687">
    <property type="entry name" value="Flavokinase"/>
    <property type="match status" value="1"/>
</dbReference>
<dbReference type="PANTHER" id="PTHR22749:SF6">
    <property type="entry name" value="RIBOFLAVIN KINASE"/>
    <property type="match status" value="1"/>
</dbReference>
<dbReference type="GO" id="GO:0009231">
    <property type="term" value="P:riboflavin biosynthetic process"/>
    <property type="evidence" value="ECO:0007669"/>
    <property type="project" value="InterPro"/>
</dbReference>
<evidence type="ECO:0000256" key="9">
    <source>
        <dbReference type="ARBA" id="ARBA00022643"/>
    </source>
</evidence>
<organism evidence="21 22">
    <name type="scientific">Paractinoplanes atraurantiacus</name>
    <dbReference type="NCBI Taxonomy" id="1036182"/>
    <lineage>
        <taxon>Bacteria</taxon>
        <taxon>Bacillati</taxon>
        <taxon>Actinomycetota</taxon>
        <taxon>Actinomycetes</taxon>
        <taxon>Micromonosporales</taxon>
        <taxon>Micromonosporaceae</taxon>
        <taxon>Paractinoplanes</taxon>
    </lineage>
</organism>
<comment type="similarity">
    <text evidence="4">Belongs to the RibF family.</text>
</comment>
<accession>A0A285K9Y7</accession>
<comment type="pathway">
    <text evidence="2">Cofactor biosynthesis; FAD biosynthesis; FAD from FMN: step 1/1.</text>
</comment>
<evidence type="ECO:0000256" key="16">
    <source>
        <dbReference type="ARBA" id="ARBA00023268"/>
    </source>
</evidence>
<gene>
    <name evidence="21" type="ORF">SAMN05421748_13496</name>
</gene>
<keyword evidence="10" id="KW-0808">Transferase</keyword>
<dbReference type="SUPFAM" id="SSF82114">
    <property type="entry name" value="Riboflavin kinase-like"/>
    <property type="match status" value="1"/>
</dbReference>
<dbReference type="EC" id="2.7.1.26" evidence="5"/>
<keyword evidence="9" id="KW-0288">FMN</keyword>
<dbReference type="AlphaFoldDB" id="A0A285K9Y7"/>
<dbReference type="EC" id="2.7.7.2" evidence="6"/>
<keyword evidence="8" id="KW-0285">Flavoprotein</keyword>
<dbReference type="FunFam" id="2.40.30.30:FF:000003">
    <property type="entry name" value="Riboflavin biosynthesis protein"/>
    <property type="match status" value="1"/>
</dbReference>
<evidence type="ECO:0000313" key="21">
    <source>
        <dbReference type="EMBL" id="SNY69043.1"/>
    </source>
</evidence>
<evidence type="ECO:0000256" key="7">
    <source>
        <dbReference type="ARBA" id="ARBA00018483"/>
    </source>
</evidence>
<sequence>MIRGEVVHGAGRGRPLGFPTANLAVEDPAGLPGDGVYLGMFALDGGPAAPALVSIGANPTFGGEVRTVEAYVLDRDEDMYGRRAEVRLVTLIREQERFDSAEALVEAMASDERAARRLLTMGEDAEERGWRRFGPDSIERAMLLALSDELGVDLRPRSINLGDGTRLEIEGADENCGLLVQMVGNQGTFRSLHRNKVMADMFKLTWLRSSMFPESRILLCVSETVAQVFSPSGWTTRAARDLGIEVLLYTGDGKLQTVVGK</sequence>
<dbReference type="GO" id="GO:0003919">
    <property type="term" value="F:FMN adenylyltransferase activity"/>
    <property type="evidence" value="ECO:0007669"/>
    <property type="project" value="UniProtKB-EC"/>
</dbReference>
<evidence type="ECO:0000259" key="20">
    <source>
        <dbReference type="SMART" id="SM00904"/>
    </source>
</evidence>
<dbReference type="PANTHER" id="PTHR22749">
    <property type="entry name" value="RIBOFLAVIN KINASE/FMN ADENYLYLTRANSFERASE"/>
    <property type="match status" value="1"/>
</dbReference>
<dbReference type="RefSeq" id="WP_218854996.1">
    <property type="nucleotide sequence ID" value="NZ_OBDY01000034.1"/>
</dbReference>
<comment type="pathway">
    <text evidence="3">Cofactor biosynthesis; FMN biosynthesis; FMN from riboflavin (ATP route): step 1/1.</text>
</comment>
<evidence type="ECO:0000256" key="15">
    <source>
        <dbReference type="ARBA" id="ARBA00022840"/>
    </source>
</evidence>
<dbReference type="GO" id="GO:0008531">
    <property type="term" value="F:riboflavin kinase activity"/>
    <property type="evidence" value="ECO:0007669"/>
    <property type="project" value="UniProtKB-EC"/>
</dbReference>
<keyword evidence="16" id="KW-0511">Multifunctional enzyme</keyword>
<keyword evidence="12" id="KW-0547">Nucleotide-binding</keyword>
<dbReference type="EMBL" id="OBDY01000034">
    <property type="protein sequence ID" value="SNY69043.1"/>
    <property type="molecule type" value="Genomic_DNA"/>
</dbReference>
<evidence type="ECO:0000256" key="12">
    <source>
        <dbReference type="ARBA" id="ARBA00022741"/>
    </source>
</evidence>